<feature type="compositionally biased region" description="Basic and acidic residues" evidence="1">
    <location>
        <begin position="621"/>
        <end position="647"/>
    </location>
</feature>
<proteinExistence type="predicted"/>
<dbReference type="PROSITE" id="PS50982">
    <property type="entry name" value="MBD"/>
    <property type="match status" value="1"/>
</dbReference>
<feature type="region of interest" description="Disordered" evidence="1">
    <location>
        <begin position="123"/>
        <end position="175"/>
    </location>
</feature>
<feature type="domain" description="MBD" evidence="2">
    <location>
        <begin position="645"/>
        <end position="717"/>
    </location>
</feature>
<dbReference type="Proteomes" id="UP001530377">
    <property type="component" value="Unassembled WGS sequence"/>
</dbReference>
<evidence type="ECO:0000313" key="3">
    <source>
        <dbReference type="EMBL" id="KAL3815425.1"/>
    </source>
</evidence>
<organism evidence="3 4">
    <name type="scientific">Cyclostephanos tholiformis</name>
    <dbReference type="NCBI Taxonomy" id="382380"/>
    <lineage>
        <taxon>Eukaryota</taxon>
        <taxon>Sar</taxon>
        <taxon>Stramenopiles</taxon>
        <taxon>Ochrophyta</taxon>
        <taxon>Bacillariophyta</taxon>
        <taxon>Coscinodiscophyceae</taxon>
        <taxon>Thalassiosirophycidae</taxon>
        <taxon>Stephanodiscales</taxon>
        <taxon>Stephanodiscaceae</taxon>
        <taxon>Cyclostephanos</taxon>
    </lineage>
</organism>
<dbReference type="AlphaFoldDB" id="A0ABD3RR48"/>
<gene>
    <name evidence="3" type="ORF">ACHAXA_009170</name>
</gene>
<sequence>MSSESIDYIVANDDVGETPQEVEGGGRWSSSPPAVAASASVVNDDDDDDDARRNDDGTTPDDRAGACLDVAPTSAASDDRGESRPTSAAPVGVATRAPPKTPGELYARIEGSRDRLFFIAYNADDDDDDHDGIDDYDNNSSRGGGKEKKKDEKMRKDDNKNNKKKKMTKKKGKKSWSLVRVDLDQCLDPELQLDCQSTGQYYVEFYAKASRDRGILLPVHKHRDDDDDDDAASKKSKKMRRPKPDSESRYWIEWHEFHYDKKGKHHVGRWREIPPNSEEAMLRRFEIFRDKLIGEDDDDDGGGGGGGADIVSPEFHPDYAKYLAQATILNLMDDETRLVGPFDFDDSVTKAPPCHERYVAKYDDESREIFLANYTNLYVRDRVPLSRWMELLDAIRDRQIDPPVVGYEKNDKTGDVAKRRASVKRARDVMRGPMASSQTSKGKRARDGPKERPYQELGKDGTLLTFPATASRPKLQLPLSDGWKSHGRMIVSRERMKEGMSSVIEAAFARIRQATSEDGKVYHVLDELKESLNEEIDSFVVADLSAASTSPAIERGEIPSGPLEGLPTSDFAEEEVDSFPVVFAFDNEDPDGISEENARIATLDHEVKQRQLKRSGVDLSEEMKKAKSTKKRSDKEHPTLTEKERQLPAKPAEGFPAGWVVRQKPREKTVEGGPRVDTFWYSPEKNFRFRSKPEVRRFLEALKTSDGDETVAIELVK</sequence>
<feature type="compositionally biased region" description="Basic and acidic residues" evidence="1">
    <location>
        <begin position="445"/>
        <end position="459"/>
    </location>
</feature>
<feature type="compositionally biased region" description="Basic and acidic residues" evidence="1">
    <location>
        <begin position="144"/>
        <end position="161"/>
    </location>
</feature>
<feature type="region of interest" description="Disordered" evidence="1">
    <location>
        <begin position="600"/>
        <end position="652"/>
    </location>
</feature>
<evidence type="ECO:0000259" key="2">
    <source>
        <dbReference type="PROSITE" id="PS50982"/>
    </source>
</evidence>
<feature type="compositionally biased region" description="Basic and acidic residues" evidence="1">
    <location>
        <begin position="600"/>
        <end position="609"/>
    </location>
</feature>
<feature type="region of interest" description="Disordered" evidence="1">
    <location>
        <begin position="1"/>
        <end position="105"/>
    </location>
</feature>
<dbReference type="InterPro" id="IPR001739">
    <property type="entry name" value="Methyl_CpG_DNA-bd"/>
</dbReference>
<feature type="compositionally biased region" description="Acidic residues" evidence="1">
    <location>
        <begin position="123"/>
        <end position="137"/>
    </location>
</feature>
<feature type="compositionally biased region" description="Basic and acidic residues" evidence="1">
    <location>
        <begin position="50"/>
        <end position="64"/>
    </location>
</feature>
<dbReference type="InterPro" id="IPR016177">
    <property type="entry name" value="DNA-bd_dom_sf"/>
</dbReference>
<feature type="compositionally biased region" description="Low complexity" evidence="1">
    <location>
        <begin position="29"/>
        <end position="42"/>
    </location>
</feature>
<reference evidence="3 4" key="1">
    <citation type="submission" date="2024-10" db="EMBL/GenBank/DDBJ databases">
        <title>Updated reference genomes for cyclostephanoid diatoms.</title>
        <authorList>
            <person name="Roberts W.R."/>
            <person name="Alverson A.J."/>
        </authorList>
    </citation>
    <scope>NUCLEOTIDE SEQUENCE [LARGE SCALE GENOMIC DNA]</scope>
    <source>
        <strain evidence="3 4">AJA228-03</strain>
    </source>
</reference>
<dbReference type="Gene3D" id="3.30.890.10">
    <property type="entry name" value="Methyl-cpg-binding Protein 2, Chain A"/>
    <property type="match status" value="1"/>
</dbReference>
<feature type="region of interest" description="Disordered" evidence="1">
    <location>
        <begin position="218"/>
        <end position="245"/>
    </location>
</feature>
<feature type="region of interest" description="Disordered" evidence="1">
    <location>
        <begin position="423"/>
        <end position="461"/>
    </location>
</feature>
<evidence type="ECO:0000313" key="4">
    <source>
        <dbReference type="Proteomes" id="UP001530377"/>
    </source>
</evidence>
<comment type="caution">
    <text evidence="3">The sequence shown here is derived from an EMBL/GenBank/DDBJ whole genome shotgun (WGS) entry which is preliminary data.</text>
</comment>
<accession>A0ABD3RR48</accession>
<keyword evidence="4" id="KW-1185">Reference proteome</keyword>
<dbReference type="SUPFAM" id="SSF54171">
    <property type="entry name" value="DNA-binding domain"/>
    <property type="match status" value="1"/>
</dbReference>
<protein>
    <recommendedName>
        <fullName evidence="2">MBD domain-containing protein</fullName>
    </recommendedName>
</protein>
<evidence type="ECO:0000256" key="1">
    <source>
        <dbReference type="SAM" id="MobiDB-lite"/>
    </source>
</evidence>
<name>A0ABD3RR48_9STRA</name>
<feature type="compositionally biased region" description="Basic residues" evidence="1">
    <location>
        <begin position="162"/>
        <end position="174"/>
    </location>
</feature>
<dbReference type="EMBL" id="JALLPB020000199">
    <property type="protein sequence ID" value="KAL3815425.1"/>
    <property type="molecule type" value="Genomic_DNA"/>
</dbReference>